<dbReference type="Proteomes" id="UP001302329">
    <property type="component" value="Unassembled WGS sequence"/>
</dbReference>
<dbReference type="EC" id="2.4.-.-" evidence="3"/>
<keyword evidence="1 3" id="KW-0328">Glycosyltransferase</keyword>
<dbReference type="Gene3D" id="3.40.50.2000">
    <property type="entry name" value="Glycogen Phosphorylase B"/>
    <property type="match status" value="2"/>
</dbReference>
<evidence type="ECO:0000256" key="1">
    <source>
        <dbReference type="ARBA" id="ARBA00022676"/>
    </source>
</evidence>
<proteinExistence type="predicted"/>
<dbReference type="Pfam" id="PF13692">
    <property type="entry name" value="Glyco_trans_1_4"/>
    <property type="match status" value="1"/>
</dbReference>
<organism evidence="3 4">
    <name type="scientific">Cyanobium gracile UHCC 0281</name>
    <dbReference type="NCBI Taxonomy" id="3110309"/>
    <lineage>
        <taxon>Bacteria</taxon>
        <taxon>Bacillati</taxon>
        <taxon>Cyanobacteriota</taxon>
        <taxon>Cyanophyceae</taxon>
        <taxon>Synechococcales</taxon>
        <taxon>Prochlorococcaceae</taxon>
        <taxon>Cyanobium</taxon>
    </lineage>
</organism>
<dbReference type="EMBL" id="JAYGHY010000064">
    <property type="protein sequence ID" value="MEA5443733.1"/>
    <property type="molecule type" value="Genomic_DNA"/>
</dbReference>
<evidence type="ECO:0000256" key="2">
    <source>
        <dbReference type="ARBA" id="ARBA00022679"/>
    </source>
</evidence>
<keyword evidence="2 3" id="KW-0808">Transferase</keyword>
<protein>
    <submittedName>
        <fullName evidence="3">Glycosyltransferase family 4 protein</fullName>
        <ecNumber evidence="3">2.4.-.-</ecNumber>
    </submittedName>
</protein>
<sequence length="341" mass="37230">MKVLHVLATGGTGKICGIRPSLEMLACSPLGERHRFAMVASEEVNSTLADWNPDLLIWHKACSWKGLPSLIRHRARRQILFEHHYCAGFERHNVPSTLRFRTMLRLSYAAMEQVVAVSRAQRSWLQTAHLISASRSRVLLSSRTVDDFLVLPSPPPAEGRPLTLLAYGRLTTQKGFDRLLRALRLLPDGGLRLLLVGEGPQKGELEALASADPRVELLGARKDIPALLGQVDAVVIPSRWEPWGNVCLEARAAGRPVIVSDVDGLPEQVLDSADGSASSQVGSCGLVVKGESDADLAAALEALLSSTDQQRSAWSAAGRYSARSAWSDYMDAWSHLLDEFS</sequence>
<accession>A0ABU5SZ97</accession>
<dbReference type="SUPFAM" id="SSF53756">
    <property type="entry name" value="UDP-Glycosyltransferase/glycogen phosphorylase"/>
    <property type="match status" value="1"/>
</dbReference>
<dbReference type="GO" id="GO:0016757">
    <property type="term" value="F:glycosyltransferase activity"/>
    <property type="evidence" value="ECO:0007669"/>
    <property type="project" value="UniProtKB-KW"/>
</dbReference>
<dbReference type="CDD" id="cd03801">
    <property type="entry name" value="GT4_PimA-like"/>
    <property type="match status" value="1"/>
</dbReference>
<dbReference type="PANTHER" id="PTHR12526:SF510">
    <property type="entry name" value="D-INOSITOL 3-PHOSPHATE GLYCOSYLTRANSFERASE"/>
    <property type="match status" value="1"/>
</dbReference>
<gene>
    <name evidence="3" type="ORF">VB739_14330</name>
</gene>
<dbReference type="PANTHER" id="PTHR12526">
    <property type="entry name" value="GLYCOSYLTRANSFERASE"/>
    <property type="match status" value="1"/>
</dbReference>
<keyword evidence="4" id="KW-1185">Reference proteome</keyword>
<reference evidence="3 4" key="1">
    <citation type="submission" date="2023-12" db="EMBL/GenBank/DDBJ databases">
        <title>Baltic Sea Cyanobacteria.</title>
        <authorList>
            <person name="Delbaje E."/>
            <person name="Fewer D.P."/>
            <person name="Shishido T.K."/>
        </authorList>
    </citation>
    <scope>NUCLEOTIDE SEQUENCE [LARGE SCALE GENOMIC DNA]</scope>
    <source>
        <strain evidence="3 4">UHCC 0281</strain>
    </source>
</reference>
<dbReference type="RefSeq" id="WP_323357703.1">
    <property type="nucleotide sequence ID" value="NZ_JAYGHY010000064.1"/>
</dbReference>
<evidence type="ECO:0000313" key="3">
    <source>
        <dbReference type="EMBL" id="MEA5443733.1"/>
    </source>
</evidence>
<name>A0ABU5SZ97_9CYAN</name>
<comment type="caution">
    <text evidence="3">The sequence shown here is derived from an EMBL/GenBank/DDBJ whole genome shotgun (WGS) entry which is preliminary data.</text>
</comment>
<evidence type="ECO:0000313" key="4">
    <source>
        <dbReference type="Proteomes" id="UP001302329"/>
    </source>
</evidence>